<dbReference type="EMBL" id="JAPUUL010000045">
    <property type="protein sequence ID" value="KAJ8133102.1"/>
    <property type="molecule type" value="Genomic_DNA"/>
</dbReference>
<protein>
    <submittedName>
        <fullName evidence="1">Uncharacterized protein</fullName>
    </submittedName>
</protein>
<dbReference type="Proteomes" id="UP001153332">
    <property type="component" value="Unassembled WGS sequence"/>
</dbReference>
<accession>A0ACC2K003</accession>
<reference evidence="1" key="1">
    <citation type="submission" date="2022-12" db="EMBL/GenBank/DDBJ databases">
        <title>Genome Sequence of Lasiodiplodia mahajangana.</title>
        <authorList>
            <person name="Buettner E."/>
        </authorList>
    </citation>
    <scope>NUCLEOTIDE SEQUENCE</scope>
    <source>
        <strain evidence="1">VT137</strain>
    </source>
</reference>
<evidence type="ECO:0000313" key="2">
    <source>
        <dbReference type="Proteomes" id="UP001153332"/>
    </source>
</evidence>
<name>A0ACC2K003_9PEZI</name>
<organism evidence="1 2">
    <name type="scientific">Lasiodiplodia mahajangana</name>
    <dbReference type="NCBI Taxonomy" id="1108764"/>
    <lineage>
        <taxon>Eukaryota</taxon>
        <taxon>Fungi</taxon>
        <taxon>Dikarya</taxon>
        <taxon>Ascomycota</taxon>
        <taxon>Pezizomycotina</taxon>
        <taxon>Dothideomycetes</taxon>
        <taxon>Dothideomycetes incertae sedis</taxon>
        <taxon>Botryosphaeriales</taxon>
        <taxon>Botryosphaeriaceae</taxon>
        <taxon>Lasiodiplodia</taxon>
    </lineage>
</organism>
<keyword evidence="2" id="KW-1185">Reference proteome</keyword>
<sequence>MGQSASAEQSGAQKPPLFAYTALPSTTSIRLVRLDPSSRYDDTISLSMEIFGLNSETEYSCVSYTWGPPCTIFASKEERDTPELGTIQILINGAAFDISSNVFEFMKVWRHVNDSGWLWIDAICINQNDLSERNTQVSLMSRIFRHAHLVIVWLGPMDDFCEPALELMTEVAKAGISGHPNLPPVWSSAWFNVYAFLQRSWFSRLWVIQEVIVAQELVLLVGTRMVTWETIVYAAEELHKRNLTSSIYSAASLEIRAARGDSGSRAGELGQVDEPLLTWGVERQLYSASYDLDSDEKIRGVEFILLLHELRENRRLISVGPFGFFTEPLKVDRSPLFLLQYMQRADCTDPKDRVYAFIDLLEHCSQNPSPLRKELLPDYTLTLAEVYTNIAWYVLLSAQHLDLLSFASGPQNGLPGLPSWAPDWRNRVSIAASVLRTHNETVGDLPRSSYWCDMSQNFAYSQLLQVEGKLFDVVTYISATGYPPQSDPSYVLWPAGELTMNMPSTSGQPGESLSLPEVLFKVLTLNSKERCCHKHAMTRFYRMWLAEYKRAKWESKYKGVGRDSELQSILDIYERGHYSMFQPLGSMVDWKAADIDIDDEPPEILQNGEFFRTMEVLSRLQARPQDGLPGDIRHLVTQIEAEVQSVMRAHPAAVAIYSAGRFDMQLRMPVDEVVPWSSDYDRLRKLLKRMTVFKAGRNHIGNGPEALRLGDEVWILSGAKVPIILRPTDQGRRKVVGEAYVYGIMQDETTPPMDGQIQKIILE</sequence>
<evidence type="ECO:0000313" key="1">
    <source>
        <dbReference type="EMBL" id="KAJ8133102.1"/>
    </source>
</evidence>
<comment type="caution">
    <text evidence="1">The sequence shown here is derived from an EMBL/GenBank/DDBJ whole genome shotgun (WGS) entry which is preliminary data.</text>
</comment>
<gene>
    <name evidence="1" type="ORF">O1611_g520</name>
</gene>
<proteinExistence type="predicted"/>